<dbReference type="PROSITE" id="PS00887">
    <property type="entry name" value="ILVD_EDD_2"/>
    <property type="match status" value="1"/>
</dbReference>
<evidence type="ECO:0000256" key="11">
    <source>
        <dbReference type="ARBA" id="ARBA00029304"/>
    </source>
</evidence>
<dbReference type="EC" id="4.2.1.9" evidence="14 16"/>
<comment type="pathway">
    <text evidence="12">Amino-acid biosynthesis; L-valine biosynthesis; L-valine from pyruvate: step 3/4.</text>
</comment>
<comment type="cofactor">
    <cofactor evidence="15">
        <name>[2Fe-2S] cluster</name>
        <dbReference type="ChEBI" id="CHEBI:190135"/>
    </cofactor>
</comment>
<comment type="similarity">
    <text evidence="2">Belongs to the IlvD/Edd family.</text>
</comment>
<evidence type="ECO:0000256" key="13">
    <source>
        <dbReference type="ARBA" id="ARBA00029437"/>
    </source>
</evidence>
<comment type="pathway">
    <text evidence="13">Amino-acid biosynthesis; L-isoleucine biosynthesis; L-isoleucine from 2-oxobutanoate: step 3/4.</text>
</comment>
<feature type="domain" description="Dihydroxy-acid/6-phosphogluconate dehydratase C-terminal" evidence="18">
    <location>
        <begin position="357"/>
        <end position="546"/>
    </location>
</feature>
<evidence type="ECO:0000256" key="7">
    <source>
        <dbReference type="ARBA" id="ARBA00023004"/>
    </source>
</evidence>
<keyword evidence="9 19" id="KW-0456">Lyase</keyword>
<feature type="domain" description="Dihydroxy-acid/6-phosphogluconate dehydratase N-terminal" evidence="17">
    <location>
        <begin position="29"/>
        <end position="344"/>
    </location>
</feature>
<dbReference type="FunFam" id="3.50.30.80:FF:000001">
    <property type="entry name" value="Dihydroxy-acid dehydratase"/>
    <property type="match status" value="1"/>
</dbReference>
<dbReference type="EMBL" id="QZKU01000114">
    <property type="protein sequence ID" value="RJP17500.1"/>
    <property type="molecule type" value="Genomic_DNA"/>
</dbReference>
<evidence type="ECO:0000313" key="19">
    <source>
        <dbReference type="EMBL" id="RJP17500.1"/>
    </source>
</evidence>
<dbReference type="SUPFAM" id="SSF52016">
    <property type="entry name" value="LeuD/IlvD-like"/>
    <property type="match status" value="1"/>
</dbReference>
<dbReference type="PANTHER" id="PTHR43661">
    <property type="entry name" value="D-XYLONATE DEHYDRATASE"/>
    <property type="match status" value="1"/>
</dbReference>
<reference evidence="19 20" key="1">
    <citation type="journal article" date="2017" name="ISME J.">
        <title>Energy and carbon metabolisms in a deep terrestrial subsurface fluid microbial community.</title>
        <authorList>
            <person name="Momper L."/>
            <person name="Jungbluth S.P."/>
            <person name="Lee M.D."/>
            <person name="Amend J.P."/>
        </authorList>
    </citation>
    <scope>NUCLEOTIDE SEQUENCE [LARGE SCALE GENOMIC DNA]</scope>
    <source>
        <strain evidence="19">SURF_5</strain>
    </source>
</reference>
<dbReference type="InterPro" id="IPR020558">
    <property type="entry name" value="DiOHA_6PGluconate_deHydtase_CS"/>
</dbReference>
<evidence type="ECO:0000313" key="20">
    <source>
        <dbReference type="Proteomes" id="UP000265882"/>
    </source>
</evidence>
<evidence type="ECO:0000256" key="9">
    <source>
        <dbReference type="ARBA" id="ARBA00023239"/>
    </source>
</evidence>
<comment type="caution">
    <text evidence="19">The sequence shown here is derived from an EMBL/GenBank/DDBJ whole genome shotgun (WGS) entry which is preliminary data.</text>
</comment>
<evidence type="ECO:0000256" key="1">
    <source>
        <dbReference type="ARBA" id="ARBA00001946"/>
    </source>
</evidence>
<dbReference type="GO" id="GO:0046872">
    <property type="term" value="F:metal ion binding"/>
    <property type="evidence" value="ECO:0007669"/>
    <property type="project" value="UniProtKB-KW"/>
</dbReference>
<evidence type="ECO:0000256" key="4">
    <source>
        <dbReference type="ARBA" id="ARBA00022714"/>
    </source>
</evidence>
<name>A0A3A4NJZ7_ABYX5</name>
<comment type="cofactor">
    <cofactor evidence="1">
        <name>Mg(2+)</name>
        <dbReference type="ChEBI" id="CHEBI:18420"/>
    </cofactor>
</comment>
<proteinExistence type="inferred from homology"/>
<dbReference type="UniPathway" id="UPA00047">
    <property type="reaction ID" value="UER00057"/>
</dbReference>
<keyword evidence="5" id="KW-0479">Metal-binding</keyword>
<comment type="catalytic activity">
    <reaction evidence="11">
        <text>(2R)-2,3-dihydroxy-3-methylbutanoate = 3-methyl-2-oxobutanoate + H2O</text>
        <dbReference type="Rhea" id="RHEA:24809"/>
        <dbReference type="ChEBI" id="CHEBI:11851"/>
        <dbReference type="ChEBI" id="CHEBI:15377"/>
        <dbReference type="ChEBI" id="CHEBI:49072"/>
        <dbReference type="EC" id="4.2.1.9"/>
    </reaction>
    <physiologicalReaction direction="left-to-right" evidence="11">
        <dbReference type="Rhea" id="RHEA:24810"/>
    </physiologicalReaction>
</comment>
<dbReference type="PROSITE" id="PS00886">
    <property type="entry name" value="ILVD_EDD_1"/>
    <property type="match status" value="1"/>
</dbReference>
<dbReference type="InterPro" id="IPR000581">
    <property type="entry name" value="ILV_EDD_N"/>
</dbReference>
<evidence type="ECO:0000259" key="18">
    <source>
        <dbReference type="Pfam" id="PF24877"/>
    </source>
</evidence>
<dbReference type="NCBIfam" id="TIGR00110">
    <property type="entry name" value="ilvD"/>
    <property type="match status" value="1"/>
</dbReference>
<dbReference type="InterPro" id="IPR056740">
    <property type="entry name" value="ILV_EDD_C"/>
</dbReference>
<dbReference type="NCBIfam" id="NF002068">
    <property type="entry name" value="PRK00911.1"/>
    <property type="match status" value="1"/>
</dbReference>
<evidence type="ECO:0000256" key="8">
    <source>
        <dbReference type="ARBA" id="ARBA00023014"/>
    </source>
</evidence>
<evidence type="ECO:0000256" key="10">
    <source>
        <dbReference type="ARBA" id="ARBA00023304"/>
    </source>
</evidence>
<keyword evidence="3" id="KW-0028">Amino-acid biosynthesis</keyword>
<sequence>MNQKRRDPEKSYQRALYKAVGYSDRDLEKPLIAVVNSWSELNPGHSHLRGIAEHIKQGIWQAGGMPAEFNTIGPCDGIAQGAGMHYVLPSRDIIAASVELMAGAHQVKGMVLLGSCDKIIPGMLMAALRLDVPSIFFTGGIMSSRGGLVTCDIKEAIGKHISGKITADELNETESAACASAGACNMMGTASTMACLLEVLGLALPGTATLAAVDPARLRLAQSAGRRIVQLVNATKRTASRPARPSQLLNQNSFRNTIHVLCAFGGSTNALIHLPAIAAELDIELPLDEFDRISRSTPLLCKFKPASQLNLLDFHQAGGIPALMHELAPLLHLEQITVTGKSLKHIIRPTAKDGRHVIAPLKQPLEPEGGIAILRGSLAPEGAVVKTSGVNKSMRQHEGPAVVFDSEEEVRAHLLERKVKPGSVLVVRYEGPRGGPGMREMSIPAAMLVGMGLGDSVAMVTDGRYSGATRGPCIGHVSPEAADGGPLAAVYDGDMIVIDIPNRKLDIKIPKAELARRMKTWNPPDRPAKGFLELYRRIVGAAADGARLVAPAEKRRRPK</sequence>
<keyword evidence="10" id="KW-0100">Branched-chain amino acid biosynthesis</keyword>
<gene>
    <name evidence="19" type="primary">ilvD</name>
    <name evidence="19" type="ORF">C4520_16160</name>
</gene>
<dbReference type="InterPro" id="IPR037237">
    <property type="entry name" value="IlvD/EDD_N"/>
</dbReference>
<dbReference type="Proteomes" id="UP000265882">
    <property type="component" value="Unassembled WGS sequence"/>
</dbReference>
<keyword evidence="4" id="KW-0001">2Fe-2S</keyword>
<dbReference type="GO" id="GO:0009099">
    <property type="term" value="P:L-valine biosynthetic process"/>
    <property type="evidence" value="ECO:0007669"/>
    <property type="project" value="UniProtKB-UniPathway"/>
</dbReference>
<evidence type="ECO:0000256" key="12">
    <source>
        <dbReference type="ARBA" id="ARBA00029436"/>
    </source>
</evidence>
<evidence type="ECO:0000259" key="17">
    <source>
        <dbReference type="Pfam" id="PF00920"/>
    </source>
</evidence>
<evidence type="ECO:0000256" key="5">
    <source>
        <dbReference type="ARBA" id="ARBA00022723"/>
    </source>
</evidence>
<keyword evidence="8" id="KW-0411">Iron-sulfur</keyword>
<protein>
    <recommendedName>
        <fullName evidence="14 16">Dihydroxy-acid dehydratase</fullName>
        <ecNumber evidence="14 16">4.2.1.9</ecNumber>
    </recommendedName>
</protein>
<dbReference type="AlphaFoldDB" id="A0A3A4NJZ7"/>
<evidence type="ECO:0000256" key="6">
    <source>
        <dbReference type="ARBA" id="ARBA00022842"/>
    </source>
</evidence>
<dbReference type="InterPro" id="IPR004404">
    <property type="entry name" value="DihydroxyA_deHydtase"/>
</dbReference>
<dbReference type="Pfam" id="PF00920">
    <property type="entry name" value="ILVD_EDD_N"/>
    <property type="match status" value="1"/>
</dbReference>
<dbReference type="UniPathway" id="UPA00049">
    <property type="reaction ID" value="UER00061"/>
</dbReference>
<dbReference type="GO" id="GO:0009097">
    <property type="term" value="P:isoleucine biosynthetic process"/>
    <property type="evidence" value="ECO:0007669"/>
    <property type="project" value="UniProtKB-UniPathway"/>
</dbReference>
<keyword evidence="7" id="KW-0408">Iron</keyword>
<dbReference type="InterPro" id="IPR042096">
    <property type="entry name" value="Dihydro-acid_dehy_C"/>
</dbReference>
<dbReference type="Pfam" id="PF24877">
    <property type="entry name" value="ILV_EDD_C"/>
    <property type="match status" value="1"/>
</dbReference>
<dbReference type="PANTHER" id="PTHR43661:SF3">
    <property type="entry name" value="D-XYLONATE DEHYDRATASE YAGF-RELATED"/>
    <property type="match status" value="1"/>
</dbReference>
<dbReference type="SUPFAM" id="SSF143975">
    <property type="entry name" value="IlvD/EDD N-terminal domain-like"/>
    <property type="match status" value="1"/>
</dbReference>
<accession>A0A3A4NJZ7</accession>
<evidence type="ECO:0000256" key="15">
    <source>
        <dbReference type="ARBA" id="ARBA00034078"/>
    </source>
</evidence>
<dbReference type="GO" id="GO:0004160">
    <property type="term" value="F:dihydroxy-acid dehydratase activity"/>
    <property type="evidence" value="ECO:0007669"/>
    <property type="project" value="UniProtKB-UniRule"/>
</dbReference>
<keyword evidence="6" id="KW-0460">Magnesium</keyword>
<dbReference type="GO" id="GO:0005829">
    <property type="term" value="C:cytosol"/>
    <property type="evidence" value="ECO:0007669"/>
    <property type="project" value="TreeGrafter"/>
</dbReference>
<evidence type="ECO:0000256" key="14">
    <source>
        <dbReference type="ARBA" id="ARBA00029490"/>
    </source>
</evidence>
<organism evidence="19 20">
    <name type="scientific">Abyssobacteria bacterium (strain SURF_5)</name>
    <dbReference type="NCBI Taxonomy" id="2093360"/>
    <lineage>
        <taxon>Bacteria</taxon>
        <taxon>Pseudomonadati</taxon>
        <taxon>Candidatus Hydrogenedentota</taxon>
        <taxon>Candidatus Abyssobacteria</taxon>
    </lineage>
</organism>
<dbReference type="GO" id="GO:0051537">
    <property type="term" value="F:2 iron, 2 sulfur cluster binding"/>
    <property type="evidence" value="ECO:0007669"/>
    <property type="project" value="UniProtKB-KW"/>
</dbReference>
<dbReference type="Gene3D" id="3.50.30.80">
    <property type="entry name" value="IlvD/EDD C-terminal domain-like"/>
    <property type="match status" value="1"/>
</dbReference>
<evidence type="ECO:0000256" key="2">
    <source>
        <dbReference type="ARBA" id="ARBA00006486"/>
    </source>
</evidence>
<evidence type="ECO:0000256" key="16">
    <source>
        <dbReference type="NCBIfam" id="TIGR00110"/>
    </source>
</evidence>
<evidence type="ECO:0000256" key="3">
    <source>
        <dbReference type="ARBA" id="ARBA00022605"/>
    </source>
</evidence>